<gene>
    <name evidence="2" type="ORF">EI220_06040</name>
</gene>
<keyword evidence="1" id="KW-0812">Transmembrane</keyword>
<protein>
    <submittedName>
        <fullName evidence="2">MFS transporter</fullName>
    </submittedName>
</protein>
<dbReference type="EMBL" id="RRZO01000027">
    <property type="protein sequence ID" value="RRN50894.1"/>
    <property type="molecule type" value="Genomic_DNA"/>
</dbReference>
<dbReference type="AlphaFoldDB" id="A0A3R8N6V9"/>
<evidence type="ECO:0000313" key="2">
    <source>
        <dbReference type="EMBL" id="RRN50894.1"/>
    </source>
</evidence>
<evidence type="ECO:0000256" key="1">
    <source>
        <dbReference type="SAM" id="Phobius"/>
    </source>
</evidence>
<reference evidence="2 3" key="1">
    <citation type="submission" date="2018-11" db="EMBL/GenBank/DDBJ databases">
        <title>Changes in penicillin susceptibility of Streptococcus suis isolates by amino acid alterations in the penicillin-binding protein.</title>
        <authorList>
            <person name="Niemann L."/>
            <person name="Eichhorn I."/>
        </authorList>
    </citation>
    <scope>NUCLEOTIDE SEQUENCE [LARGE SCALE GENOMIC DNA]</scope>
    <source>
        <strain evidence="2 3">IMT40738</strain>
    </source>
</reference>
<name>A0A3R8N6V9_STRSU</name>
<accession>A0A3R8N6V9</accession>
<comment type="caution">
    <text evidence="2">The sequence shown here is derived from an EMBL/GenBank/DDBJ whole genome shotgun (WGS) entry which is preliminary data.</text>
</comment>
<evidence type="ECO:0000313" key="3">
    <source>
        <dbReference type="Proteomes" id="UP000278566"/>
    </source>
</evidence>
<keyword evidence="1" id="KW-0472">Membrane</keyword>
<keyword evidence="1" id="KW-1133">Transmembrane helix</keyword>
<feature type="non-terminal residue" evidence="2">
    <location>
        <position position="63"/>
    </location>
</feature>
<sequence>MSKRFLNLYMMNIFLSGLPYYFIGVLLLKHLGFSFTEIATLSVITELCGSVFDIPLSFLSSKF</sequence>
<feature type="transmembrane region" description="Helical" evidence="1">
    <location>
        <begin position="12"/>
        <end position="32"/>
    </location>
</feature>
<proteinExistence type="predicted"/>
<organism evidence="2 3">
    <name type="scientific">Streptococcus suis</name>
    <dbReference type="NCBI Taxonomy" id="1307"/>
    <lineage>
        <taxon>Bacteria</taxon>
        <taxon>Bacillati</taxon>
        <taxon>Bacillota</taxon>
        <taxon>Bacilli</taxon>
        <taxon>Lactobacillales</taxon>
        <taxon>Streptococcaceae</taxon>
        <taxon>Streptococcus</taxon>
    </lineage>
</organism>
<dbReference type="Proteomes" id="UP000278566">
    <property type="component" value="Unassembled WGS sequence"/>
</dbReference>